<dbReference type="EMBL" id="BARU01023446">
    <property type="protein sequence ID" value="GAH53218.1"/>
    <property type="molecule type" value="Genomic_DNA"/>
</dbReference>
<sequence>MFLLHGAFAFADSTFDDSRTFTIFAGISGAKDRYYPPLPLAGRTFD</sequence>
<proteinExistence type="predicted"/>
<name>X1I6M6_9ZZZZ</name>
<dbReference type="AlphaFoldDB" id="X1I6M6"/>
<protein>
    <submittedName>
        <fullName evidence="1">Uncharacterized protein</fullName>
    </submittedName>
</protein>
<evidence type="ECO:0000313" key="1">
    <source>
        <dbReference type="EMBL" id="GAH53218.1"/>
    </source>
</evidence>
<reference evidence="1" key="1">
    <citation type="journal article" date="2014" name="Front. Microbiol.">
        <title>High frequency of phylogenetically diverse reductive dehalogenase-homologous genes in deep subseafloor sedimentary metagenomes.</title>
        <authorList>
            <person name="Kawai M."/>
            <person name="Futagami T."/>
            <person name="Toyoda A."/>
            <person name="Takaki Y."/>
            <person name="Nishi S."/>
            <person name="Hori S."/>
            <person name="Arai W."/>
            <person name="Tsubouchi T."/>
            <person name="Morono Y."/>
            <person name="Uchiyama I."/>
            <person name="Ito T."/>
            <person name="Fujiyama A."/>
            <person name="Inagaki F."/>
            <person name="Takami H."/>
        </authorList>
    </citation>
    <scope>NUCLEOTIDE SEQUENCE</scope>
    <source>
        <strain evidence="1">Expedition CK06-06</strain>
    </source>
</reference>
<organism evidence="1">
    <name type="scientific">marine sediment metagenome</name>
    <dbReference type="NCBI Taxonomy" id="412755"/>
    <lineage>
        <taxon>unclassified sequences</taxon>
        <taxon>metagenomes</taxon>
        <taxon>ecological metagenomes</taxon>
    </lineage>
</organism>
<comment type="caution">
    <text evidence="1">The sequence shown here is derived from an EMBL/GenBank/DDBJ whole genome shotgun (WGS) entry which is preliminary data.</text>
</comment>
<accession>X1I6M6</accession>
<gene>
    <name evidence="1" type="ORF">S03H2_38053</name>
</gene>